<comment type="caution">
    <text evidence="9">The sequence shown here is derived from an EMBL/GenBank/DDBJ whole genome shotgun (WGS) entry which is preliminary data.</text>
</comment>
<keyword evidence="5" id="KW-1015">Disulfide bond</keyword>
<evidence type="ECO:0000256" key="6">
    <source>
        <dbReference type="SAM" id="Phobius"/>
    </source>
</evidence>
<feature type="transmembrane region" description="Helical" evidence="6">
    <location>
        <begin position="326"/>
        <end position="351"/>
    </location>
</feature>
<feature type="domain" description="GAIN-B" evidence="7">
    <location>
        <begin position="176"/>
        <end position="320"/>
    </location>
</feature>
<feature type="domain" description="G-protein coupled receptors family 2 profile 2" evidence="8">
    <location>
        <begin position="327"/>
        <end position="579"/>
    </location>
</feature>
<feature type="transmembrane region" description="Helical" evidence="6">
    <location>
        <begin position="363"/>
        <end position="379"/>
    </location>
</feature>
<feature type="transmembrane region" description="Helical" evidence="6">
    <location>
        <begin position="556"/>
        <end position="578"/>
    </location>
</feature>
<name>A0ABD0XDS2_UMBPY</name>
<dbReference type="EMBL" id="JAGEUA010000002">
    <property type="protein sequence ID" value="KAL1007064.1"/>
    <property type="molecule type" value="Genomic_DNA"/>
</dbReference>
<evidence type="ECO:0000313" key="10">
    <source>
        <dbReference type="Proteomes" id="UP001557470"/>
    </source>
</evidence>
<dbReference type="AlphaFoldDB" id="A0ABD0XDS2"/>
<keyword evidence="4 6" id="KW-0472">Membrane</keyword>
<dbReference type="PROSITE" id="PS50221">
    <property type="entry name" value="GAIN_B"/>
    <property type="match status" value="1"/>
</dbReference>
<evidence type="ECO:0000256" key="3">
    <source>
        <dbReference type="ARBA" id="ARBA00022989"/>
    </source>
</evidence>
<dbReference type="GO" id="GO:0016020">
    <property type="term" value="C:membrane"/>
    <property type="evidence" value="ECO:0007669"/>
    <property type="project" value="UniProtKB-SubCell"/>
</dbReference>
<dbReference type="Gene3D" id="1.20.1070.10">
    <property type="entry name" value="Rhodopsin 7-helix transmembrane proteins"/>
    <property type="match status" value="1"/>
</dbReference>
<dbReference type="Proteomes" id="UP001557470">
    <property type="component" value="Unassembled WGS sequence"/>
</dbReference>
<accession>A0ABD0XDS2</accession>
<feature type="transmembrane region" description="Helical" evidence="6">
    <location>
        <begin position="528"/>
        <end position="550"/>
    </location>
</feature>
<dbReference type="InterPro" id="IPR017981">
    <property type="entry name" value="GPCR_2-like_7TM"/>
</dbReference>
<keyword evidence="2 6" id="KW-0812">Transmembrane</keyword>
<protein>
    <recommendedName>
        <fullName evidence="11">Adhesion G-protein coupled receptor G5-like</fullName>
    </recommendedName>
</protein>
<dbReference type="PRINTS" id="PR00249">
    <property type="entry name" value="GPCRSECRETIN"/>
</dbReference>
<evidence type="ECO:0000256" key="1">
    <source>
        <dbReference type="ARBA" id="ARBA00004141"/>
    </source>
</evidence>
<keyword evidence="10" id="KW-1185">Reference proteome</keyword>
<dbReference type="PANTHER" id="PTHR12011">
    <property type="entry name" value="ADHESION G-PROTEIN COUPLED RECEPTOR"/>
    <property type="match status" value="1"/>
</dbReference>
<feature type="transmembrane region" description="Helical" evidence="6">
    <location>
        <begin position="487"/>
        <end position="507"/>
    </location>
</feature>
<feature type="transmembrane region" description="Helical" evidence="6">
    <location>
        <begin position="399"/>
        <end position="422"/>
    </location>
</feature>
<reference evidence="9 10" key="1">
    <citation type="submission" date="2024-06" db="EMBL/GenBank/DDBJ databases">
        <authorList>
            <person name="Pan Q."/>
            <person name="Wen M."/>
            <person name="Jouanno E."/>
            <person name="Zahm M."/>
            <person name="Klopp C."/>
            <person name="Cabau C."/>
            <person name="Louis A."/>
            <person name="Berthelot C."/>
            <person name="Parey E."/>
            <person name="Roest Crollius H."/>
            <person name="Montfort J."/>
            <person name="Robinson-Rechavi M."/>
            <person name="Bouchez O."/>
            <person name="Lampietro C."/>
            <person name="Lopez Roques C."/>
            <person name="Donnadieu C."/>
            <person name="Postlethwait J."/>
            <person name="Bobe J."/>
            <person name="Verreycken H."/>
            <person name="Guiguen Y."/>
        </authorList>
    </citation>
    <scope>NUCLEOTIDE SEQUENCE [LARGE SCALE GENOMIC DNA]</scope>
    <source>
        <strain evidence="9">Up_M1</strain>
        <tissue evidence="9">Testis</tissue>
    </source>
</reference>
<dbReference type="InterPro" id="IPR000832">
    <property type="entry name" value="GPCR_2_secretin-like"/>
</dbReference>
<gene>
    <name evidence="9" type="ORF">UPYG_G00081400</name>
</gene>
<dbReference type="Pfam" id="PF01825">
    <property type="entry name" value="GPS"/>
    <property type="match status" value="1"/>
</dbReference>
<dbReference type="InterPro" id="IPR057244">
    <property type="entry name" value="GAIN_B"/>
</dbReference>
<dbReference type="Gene3D" id="2.60.220.50">
    <property type="match status" value="1"/>
</dbReference>
<evidence type="ECO:0000259" key="7">
    <source>
        <dbReference type="PROSITE" id="PS50221"/>
    </source>
</evidence>
<dbReference type="PANTHER" id="PTHR12011:SF326">
    <property type="entry name" value="ADHESION G-PROTEIN COUPLED RECEPTOR G5"/>
    <property type="match status" value="1"/>
</dbReference>
<evidence type="ECO:0000259" key="8">
    <source>
        <dbReference type="PROSITE" id="PS50261"/>
    </source>
</evidence>
<dbReference type="SMART" id="SM00303">
    <property type="entry name" value="GPS"/>
    <property type="match status" value="1"/>
</dbReference>
<comment type="subcellular location">
    <subcellularLocation>
        <location evidence="1">Membrane</location>
        <topology evidence="1">Multi-pass membrane protein</topology>
    </subcellularLocation>
</comment>
<sequence>MEYGVFFNLLLDSYPKRRDSMWLCCSIMVLLIGGISMDGKSENGCHSEDMKCCLNGSKKCCLCDRCNKNVLDGCKCCCFNKCKECSLKKCKDGSSNESDEEYSEECEELWCNSLNYTRFWMENLNNQLNTTDLDTVIKYLNDLEGILENTVFNEKTTSIIVGRLVAQLFRVTENFSGLTISANNDMVTSNGVPMNNSIVEVNLPKELTPAMNATIVFCMITSPEQYNNLGVLDGRLIGLSLSNQTVSGLSEMVNISIPLDLNTVEGQAEKQPSCQYLNFSTHMFYQDGCTTDWQKDKGIVVCSCNHLTYFAVLMVSPAISKIDETVLNYITVIGCSLSLFFLVVTVIMYATQRNAGTDVSQKVHINLAVALILLNIHFLPSQWVAGLPSLGPCIYFAVLLHYSLLATFTWTAIEGFHLYMLLVRVFNLYVRRYMLKLSLVGWGFPAVVVILIATIDKNQYNRVTLHTLETNGTVSNMCYISSDVVKLVTTVGLFVLIFLFNLGMLVLTVRRVLSLRPSGEKGRAGRNIFTVLGITCLLGLTWGIIFFSFGQLTKPGLYLFCVLNSLQGVFLFLWFCVFKCKDEDSQPSNHTQSTNT</sequence>
<proteinExistence type="predicted"/>
<evidence type="ECO:0000313" key="9">
    <source>
        <dbReference type="EMBL" id="KAL1007064.1"/>
    </source>
</evidence>
<dbReference type="PROSITE" id="PS50261">
    <property type="entry name" value="G_PROTEIN_RECEP_F2_4"/>
    <property type="match status" value="1"/>
</dbReference>
<dbReference type="InterPro" id="IPR046338">
    <property type="entry name" value="GAIN_dom_sf"/>
</dbReference>
<dbReference type="Pfam" id="PF00002">
    <property type="entry name" value="7tm_2"/>
    <property type="match status" value="1"/>
</dbReference>
<evidence type="ECO:0000256" key="4">
    <source>
        <dbReference type="ARBA" id="ARBA00023136"/>
    </source>
</evidence>
<evidence type="ECO:0000256" key="2">
    <source>
        <dbReference type="ARBA" id="ARBA00022692"/>
    </source>
</evidence>
<evidence type="ECO:0000256" key="5">
    <source>
        <dbReference type="ARBA" id="ARBA00023157"/>
    </source>
</evidence>
<keyword evidence="3 6" id="KW-1133">Transmembrane helix</keyword>
<feature type="transmembrane region" description="Helical" evidence="6">
    <location>
        <begin position="434"/>
        <end position="455"/>
    </location>
</feature>
<evidence type="ECO:0008006" key="11">
    <source>
        <dbReference type="Google" id="ProtNLM"/>
    </source>
</evidence>
<dbReference type="InterPro" id="IPR000203">
    <property type="entry name" value="GPS"/>
</dbReference>
<organism evidence="9 10">
    <name type="scientific">Umbra pygmaea</name>
    <name type="common">Eastern mudminnow</name>
    <dbReference type="NCBI Taxonomy" id="75934"/>
    <lineage>
        <taxon>Eukaryota</taxon>
        <taxon>Metazoa</taxon>
        <taxon>Chordata</taxon>
        <taxon>Craniata</taxon>
        <taxon>Vertebrata</taxon>
        <taxon>Euteleostomi</taxon>
        <taxon>Actinopterygii</taxon>
        <taxon>Neopterygii</taxon>
        <taxon>Teleostei</taxon>
        <taxon>Protacanthopterygii</taxon>
        <taxon>Esociformes</taxon>
        <taxon>Umbridae</taxon>
        <taxon>Umbra</taxon>
    </lineage>
</organism>